<evidence type="ECO:0000313" key="1">
    <source>
        <dbReference type="EMBL" id="KAK1867001.1"/>
    </source>
</evidence>
<gene>
    <name evidence="1" type="ORF">I4F81_009513</name>
</gene>
<proteinExistence type="predicted"/>
<organism evidence="1 2">
    <name type="scientific">Pyropia yezoensis</name>
    <name type="common">Susabi-nori</name>
    <name type="synonym">Porphyra yezoensis</name>
    <dbReference type="NCBI Taxonomy" id="2788"/>
    <lineage>
        <taxon>Eukaryota</taxon>
        <taxon>Rhodophyta</taxon>
        <taxon>Bangiophyceae</taxon>
        <taxon>Bangiales</taxon>
        <taxon>Bangiaceae</taxon>
        <taxon>Pyropia</taxon>
    </lineage>
</organism>
<evidence type="ECO:0000313" key="2">
    <source>
        <dbReference type="Proteomes" id="UP000798662"/>
    </source>
</evidence>
<keyword evidence="2" id="KW-1185">Reference proteome</keyword>
<name>A0ACC3C9T2_PYRYE</name>
<reference evidence="1" key="1">
    <citation type="submission" date="2019-11" db="EMBL/GenBank/DDBJ databases">
        <title>Nori genome reveals adaptations in red seaweeds to the harsh intertidal environment.</title>
        <authorList>
            <person name="Wang D."/>
            <person name="Mao Y."/>
        </authorList>
    </citation>
    <scope>NUCLEOTIDE SEQUENCE</scope>
    <source>
        <tissue evidence="1">Gametophyte</tissue>
    </source>
</reference>
<comment type="caution">
    <text evidence="1">The sequence shown here is derived from an EMBL/GenBank/DDBJ whole genome shotgun (WGS) entry which is preliminary data.</text>
</comment>
<dbReference type="EMBL" id="CM020620">
    <property type="protein sequence ID" value="KAK1867001.1"/>
    <property type="molecule type" value="Genomic_DNA"/>
</dbReference>
<accession>A0ACC3C9T2</accession>
<protein>
    <submittedName>
        <fullName evidence="1">Uncharacterized protein</fullName>
    </submittedName>
</protein>
<sequence length="405" mass="37326">MGTIGGTTPPAHFPSPSPSPPHHHPHHHHRHHHRHHASASSPRPPRRLPLAALPPRSSRPALTVGGLTLPYTSLRRAVGGVAAGLAVAGVGPGSVVRVGGVGDDDDHGCGRGGGGGGGAGGGGAAAWLAVVAALGVGRSGATLALDGEGAARLDAVDVVLDVRGGTAGVRGPPPDDDDDVVPVLAVVSEGVDAAAGLVAIYRDGVRIGGGDGAAAGALPPAPTPDDPAVLLPAATPPAAAAGAAAGGDAGGGGGGGGVLVLSHGAVAAAARAVVAAYRLCPADAAVLAHPPRSLHAAVQVAASIASGGHLALVPETGGGGGGGEGGAGQPPAGGTGATDGRAVLAAAAAVGATYLSTDVAGLASLVAAATAPGDPAGVPPGLAFVRLVLPGSGGGGGGGGGGGAV</sequence>
<dbReference type="Proteomes" id="UP000798662">
    <property type="component" value="Chromosome 3"/>
</dbReference>